<dbReference type="AlphaFoldDB" id="A0A0T7GYK1"/>
<reference evidence="1 2" key="1">
    <citation type="submission" date="2014-08" db="EMBL/GenBank/DDBJ databases">
        <authorList>
            <person name="Chen Y.-H."/>
        </authorList>
    </citation>
    <scope>NUCLEOTIDE SEQUENCE [LARGE SCALE GENOMIC DNA]</scope>
</reference>
<evidence type="ECO:0000313" key="1">
    <source>
        <dbReference type="EMBL" id="CDZ52325.1"/>
    </source>
</evidence>
<evidence type="ECO:0000313" key="2">
    <source>
        <dbReference type="Proteomes" id="UP000039660"/>
    </source>
</evidence>
<protein>
    <submittedName>
        <fullName evidence="1">Uncharacterized protein</fullName>
    </submittedName>
</protein>
<proteinExistence type="predicted"/>
<dbReference type="Proteomes" id="UP000039660">
    <property type="component" value="Unassembled WGS sequence"/>
</dbReference>
<dbReference type="RefSeq" id="WP_046637263.1">
    <property type="nucleotide sequence ID" value="NZ_CCRK01000012.1"/>
</dbReference>
<dbReference type="EMBL" id="CCRK01000012">
    <property type="protein sequence ID" value="CDZ52325.1"/>
    <property type="molecule type" value="Genomic_DNA"/>
</dbReference>
<accession>A0A0T7GYK1</accession>
<name>A0A0T7GYK1_NEOGA</name>
<gene>
    <name evidence="1" type="ORF">NGAL_HAMBI1189_44270</name>
</gene>
<sequence length="114" mass="13036">MEFFGELGDKKLRFYIAEQSKDVLDELAYVFLLKSRYSALLEYHAPFFDEKERKVLHLELSFSSYEEFAEAKARANSDTIGTSLSSRARDSLNSVDRNRRMASGLLQKALAATN</sequence>
<organism evidence="1 2">
    <name type="scientific">Neorhizobium galegae bv. officinalis</name>
    <dbReference type="NCBI Taxonomy" id="323656"/>
    <lineage>
        <taxon>Bacteria</taxon>
        <taxon>Pseudomonadati</taxon>
        <taxon>Pseudomonadota</taxon>
        <taxon>Alphaproteobacteria</taxon>
        <taxon>Hyphomicrobiales</taxon>
        <taxon>Rhizobiaceae</taxon>
        <taxon>Rhizobium/Agrobacterium group</taxon>
        <taxon>Neorhizobium</taxon>
    </lineage>
</organism>